<feature type="chain" id="PRO_5045563935" description="Antifreeze glycopeptide polyprotein" evidence="1">
    <location>
        <begin position="22"/>
        <end position="518"/>
    </location>
</feature>
<protein>
    <recommendedName>
        <fullName evidence="4">Antifreeze glycopeptide polyprotein</fullName>
    </recommendedName>
</protein>
<dbReference type="Proteomes" id="UP001209535">
    <property type="component" value="Unassembled WGS sequence"/>
</dbReference>
<evidence type="ECO:0000313" key="3">
    <source>
        <dbReference type="Proteomes" id="UP001209535"/>
    </source>
</evidence>
<comment type="caution">
    <text evidence="2">The sequence shown here is derived from an EMBL/GenBank/DDBJ whole genome shotgun (WGS) entry which is preliminary data.</text>
</comment>
<gene>
    <name evidence="2" type="ORF">OEZ60_00225</name>
</gene>
<reference evidence="2 3" key="1">
    <citation type="submission" date="2022-10" db="EMBL/GenBank/DDBJ databases">
        <title>Defluviimonas sp. nov., isolated from ocean surface sediments.</title>
        <authorList>
            <person name="He W."/>
            <person name="Wang L."/>
            <person name="Zhang D.-F."/>
        </authorList>
    </citation>
    <scope>NUCLEOTIDE SEQUENCE [LARGE SCALE GENOMIC DNA]</scope>
    <source>
        <strain evidence="2 3">WL0024</strain>
    </source>
</reference>
<feature type="signal peptide" evidence="1">
    <location>
        <begin position="1"/>
        <end position="21"/>
    </location>
</feature>
<sequence length="518" mass="55069">MWKTRGGVLAAAILTATPLHAESHGAPPLSAIDWLSKSVAGSSARPLPPATRIEPPVAAGVSRSPIAISPIDGPTLDGLGLLPQSRTGLPRGLWGTTASDDLARLIRAERVDTLPAIQSLLYTLLLAELAPPVDSDGSGALFLARVDKLLDLGALDPALSLLELVEDPKAEAFRRWFDVALLIGQEDRACVKMRETPEIAPTFPARVFCLARGGDWNAAALSLRTGETLGYVDAETAALLERFLDPELFEGEPPLPVPQRPSPLVLRLMEAIGQPLATTTLPVAFAQADLRSNAGWKTRLEAGERLARTGAIEPNRLLGLYTERKAAASGGVWERVDLIQALDTAISAHDAARIAKILPEAWEQMSAIELEVPFAALYGRALSGARLEGEAGMLAFRVGLLSEDSERIAATRAPTDDTEAFLIGLAIGRTADARPPDQMGAAVQAAFGPGKAPAAKYATLLDENRAGEALLAAVDDITEGARGELRDVTEGLVLLRHLGHERVARRAALELMLLERRG</sequence>
<dbReference type="EMBL" id="JAOVQO010000001">
    <property type="protein sequence ID" value="MCU9846429.1"/>
    <property type="molecule type" value="Genomic_DNA"/>
</dbReference>
<keyword evidence="1" id="KW-0732">Signal</keyword>
<evidence type="ECO:0000313" key="2">
    <source>
        <dbReference type="EMBL" id="MCU9846429.1"/>
    </source>
</evidence>
<proteinExistence type="predicted"/>
<evidence type="ECO:0008006" key="4">
    <source>
        <dbReference type="Google" id="ProtNLM"/>
    </source>
</evidence>
<dbReference type="RefSeq" id="WP_263332013.1">
    <property type="nucleotide sequence ID" value="NZ_JAOVQO010000001.1"/>
</dbReference>
<accession>A0ABT2WZG8</accession>
<name>A0ABT2WZG8_9RHOB</name>
<organism evidence="2 3">
    <name type="scientific">Albidovulum salinarum</name>
    <dbReference type="NCBI Taxonomy" id="2984153"/>
    <lineage>
        <taxon>Bacteria</taxon>
        <taxon>Pseudomonadati</taxon>
        <taxon>Pseudomonadota</taxon>
        <taxon>Alphaproteobacteria</taxon>
        <taxon>Rhodobacterales</taxon>
        <taxon>Paracoccaceae</taxon>
        <taxon>Albidovulum</taxon>
    </lineage>
</organism>
<keyword evidence="3" id="KW-1185">Reference proteome</keyword>
<evidence type="ECO:0000256" key="1">
    <source>
        <dbReference type="SAM" id="SignalP"/>
    </source>
</evidence>